<protein>
    <recommendedName>
        <fullName evidence="3">Vacuolar protein sorting-associated protein 13 VPS13 adaptor binding domain-containing protein</fullName>
    </recommendedName>
</protein>
<evidence type="ECO:0000313" key="1">
    <source>
        <dbReference type="EMBL" id="KAF2620207.1"/>
    </source>
</evidence>
<dbReference type="PANTHER" id="PTHR48219:SF1">
    <property type="entry name" value="VACUOLAR PROTEIN SORTING-ASSOCIATED PROTEIN 62"/>
    <property type="match status" value="1"/>
</dbReference>
<dbReference type="EMBL" id="QGKW02000007">
    <property type="protein sequence ID" value="KAF2620207.1"/>
    <property type="molecule type" value="Genomic_DNA"/>
</dbReference>
<evidence type="ECO:0000313" key="2">
    <source>
        <dbReference type="Proteomes" id="UP000712281"/>
    </source>
</evidence>
<organism evidence="1 2">
    <name type="scientific">Brassica cretica</name>
    <name type="common">Mustard</name>
    <dbReference type="NCBI Taxonomy" id="69181"/>
    <lineage>
        <taxon>Eukaryota</taxon>
        <taxon>Viridiplantae</taxon>
        <taxon>Streptophyta</taxon>
        <taxon>Embryophyta</taxon>
        <taxon>Tracheophyta</taxon>
        <taxon>Spermatophyta</taxon>
        <taxon>Magnoliopsida</taxon>
        <taxon>eudicotyledons</taxon>
        <taxon>Gunneridae</taxon>
        <taxon>Pentapetalae</taxon>
        <taxon>rosids</taxon>
        <taxon>malvids</taxon>
        <taxon>Brassicales</taxon>
        <taxon>Brassicaceae</taxon>
        <taxon>Brassiceae</taxon>
        <taxon>Brassica</taxon>
    </lineage>
</organism>
<comment type="caution">
    <text evidence="1">The sequence shown here is derived from an EMBL/GenBank/DDBJ whole genome shotgun (WGS) entry which is preliminary data.</text>
</comment>
<proteinExistence type="predicted"/>
<dbReference type="AlphaFoldDB" id="A0A8S9MNU9"/>
<evidence type="ECO:0008006" key="3">
    <source>
        <dbReference type="Google" id="ProtNLM"/>
    </source>
</evidence>
<reference evidence="1" key="1">
    <citation type="submission" date="2019-12" db="EMBL/GenBank/DDBJ databases">
        <title>Genome sequencing and annotation of Brassica cretica.</title>
        <authorList>
            <person name="Studholme D.J."/>
            <person name="Sarris P.F."/>
        </authorList>
    </citation>
    <scope>NUCLEOTIDE SEQUENCE</scope>
    <source>
        <strain evidence="1">PFS-001/15</strain>
        <tissue evidence="1">Leaf</tissue>
    </source>
</reference>
<name>A0A8S9MNU9_BRACR</name>
<gene>
    <name evidence="1" type="ORF">F2Q68_00040283</name>
</gene>
<dbReference type="Pfam" id="PF06101">
    <property type="entry name" value="Vps62"/>
    <property type="match status" value="2"/>
</dbReference>
<dbReference type="Proteomes" id="UP000712281">
    <property type="component" value="Unassembled WGS sequence"/>
</dbReference>
<dbReference type="InterPro" id="IPR009291">
    <property type="entry name" value="Vps62"/>
</dbReference>
<accession>A0A8S9MNU9</accession>
<dbReference type="PANTHER" id="PTHR48219">
    <property type="entry name" value="VACUOLAR PROTEIN SORTING-ASSOCIATED PROTEIN 62-RELATED"/>
    <property type="match status" value="1"/>
</dbReference>
<sequence length="648" mass="71460">MLQSQREFYSRISGGWLLYKSNTHDEGFLTATLKGFSVIDNREGTEKEFRLAVGRPADLDFGDSHSLTDGDQGLTHSRVTKGSDVRPLPSMLTLDAQFGQSSTFVSVCIQRPQLLVALDFLLAVVEFFVPTIGSVLSSEEDKNLNMVDAIIMDQSIYKQQTAEAFLSPLGPLIVEDEKFDDFVYDGNGGTLYLKDRHGGILSSPSTEPVIYVGSGKKLHFRNVIFKVQQKMANFWIPVSLWEPTAAILFRERKGDKPPTKGVLVVNTNLMRVKRPLSFRLIWSPLATNGLGDPSTDDKDERDNLCSIWFPEAPKGYVALSCVVSSGCTPPPLASVFCILASSVSPCSLRDCVAISSTDISQSSLAFWRVDNSVGSFLPADPSSLSLSGRPYELRHILFGSTGVLPKESSYVDVRTTDNIQPIQRQSQPLSSVRSGQRFEAVASFQLIWWNRGSGSQKKVSVWRPIITEGMAYFGDIAVSGYEPPNSCVVLRDDGEQDILKAAVDFQLVGRVKKHRGVESISFWMPQAPPGFVSLGCVASKGSAKPYELTKLKCARSDMVAGDRFAEDSLWDTSDVWQRVEPFSIWGIGNELKTFIVRSGLKKPPRRFALKLADQDLPGGIDNMVIRAEIGTFSAALFDDYGGLVRKNK</sequence>